<feature type="region of interest" description="Disordered" evidence="6">
    <location>
        <begin position="1"/>
        <end position="26"/>
    </location>
</feature>
<dbReference type="InterPro" id="IPR027640">
    <property type="entry name" value="Kinesin-like_fam"/>
</dbReference>
<proteinExistence type="predicted"/>
<dbReference type="GO" id="GO:0007018">
    <property type="term" value="P:microtubule-based movement"/>
    <property type="evidence" value="ECO:0007669"/>
    <property type="project" value="InterPro"/>
</dbReference>
<gene>
    <name evidence="8" type="ORF">BCR44DRAFT_89020</name>
</gene>
<dbReference type="GO" id="GO:0005524">
    <property type="term" value="F:ATP binding"/>
    <property type="evidence" value="ECO:0007669"/>
    <property type="project" value="InterPro"/>
</dbReference>
<dbReference type="Pfam" id="PF00225">
    <property type="entry name" value="Kinesin"/>
    <property type="match status" value="1"/>
</dbReference>
<dbReference type="AlphaFoldDB" id="A0A1Y2HWQ2"/>
<protein>
    <recommendedName>
        <fullName evidence="7">Kinesin motor domain-containing protein</fullName>
    </recommendedName>
</protein>
<dbReference type="STRING" id="765915.A0A1Y2HWQ2"/>
<evidence type="ECO:0000256" key="1">
    <source>
        <dbReference type="ARBA" id="ARBA00004245"/>
    </source>
</evidence>
<name>A0A1Y2HWQ2_9FUNG</name>
<evidence type="ECO:0000256" key="2">
    <source>
        <dbReference type="ARBA" id="ARBA00022490"/>
    </source>
</evidence>
<keyword evidence="9" id="KW-1185">Reference proteome</keyword>
<dbReference type="EMBL" id="MCFL01000006">
    <property type="protein sequence ID" value="ORZ39028.1"/>
    <property type="molecule type" value="Genomic_DNA"/>
</dbReference>
<keyword evidence="5" id="KW-0206">Cytoskeleton</keyword>
<dbReference type="SUPFAM" id="SSF52540">
    <property type="entry name" value="P-loop containing nucleoside triphosphate hydrolases"/>
    <property type="match status" value="1"/>
</dbReference>
<keyword evidence="3" id="KW-0493">Microtubule</keyword>
<evidence type="ECO:0000256" key="5">
    <source>
        <dbReference type="ARBA" id="ARBA00023212"/>
    </source>
</evidence>
<comment type="caution">
    <text evidence="8">The sequence shown here is derived from an EMBL/GenBank/DDBJ whole genome shotgun (WGS) entry which is preliminary data.</text>
</comment>
<comment type="subcellular location">
    <subcellularLocation>
        <location evidence="1">Cytoplasm</location>
        <location evidence="1">Cytoskeleton</location>
    </subcellularLocation>
</comment>
<sequence>MVKHSSSTSSSTSSLHKTQHVRGIAKRPVVAGSVDSKLAEAAARKAMTPLQRNQAKYEAAMHAHQASLDKHSAVPYSDRAALDESICVAFRSLMTLKECIRNRYLSSLPSHANKHIHIPFRTSKLTLVLREALDPAARVPTRTILIGHLAPSLADSQHSLSTARYVANLKASSMDHAKQATARLGSAMAKRNAFRVDPAKQLDADQLGDPASCTPKVPVHPSKWTYRQLARKFAQWSNNAIVMDKIVPYVEIDHSLEACLERRRRGEKPLLPAWLELQRMTLIEWVEKCKAVGVTELTATKAFDKYQIQLAMGRSQTKAKGEKLGVLVI</sequence>
<dbReference type="Proteomes" id="UP000193411">
    <property type="component" value="Unassembled WGS sequence"/>
</dbReference>
<evidence type="ECO:0000256" key="6">
    <source>
        <dbReference type="SAM" id="MobiDB-lite"/>
    </source>
</evidence>
<organism evidence="8 9">
    <name type="scientific">Catenaria anguillulae PL171</name>
    <dbReference type="NCBI Taxonomy" id="765915"/>
    <lineage>
        <taxon>Eukaryota</taxon>
        <taxon>Fungi</taxon>
        <taxon>Fungi incertae sedis</taxon>
        <taxon>Blastocladiomycota</taxon>
        <taxon>Blastocladiomycetes</taxon>
        <taxon>Blastocladiales</taxon>
        <taxon>Catenariaceae</taxon>
        <taxon>Catenaria</taxon>
    </lineage>
</organism>
<evidence type="ECO:0000256" key="4">
    <source>
        <dbReference type="ARBA" id="ARBA00023175"/>
    </source>
</evidence>
<dbReference type="Gene3D" id="1.20.58.1980">
    <property type="match status" value="1"/>
</dbReference>
<dbReference type="GO" id="GO:0008017">
    <property type="term" value="F:microtubule binding"/>
    <property type="evidence" value="ECO:0007669"/>
    <property type="project" value="InterPro"/>
</dbReference>
<feature type="domain" description="Kinesin motor" evidence="7">
    <location>
        <begin position="91"/>
        <end position="170"/>
    </location>
</feature>
<evidence type="ECO:0000256" key="3">
    <source>
        <dbReference type="ARBA" id="ARBA00022701"/>
    </source>
</evidence>
<dbReference type="InterPro" id="IPR027417">
    <property type="entry name" value="P-loop_NTPase"/>
</dbReference>
<evidence type="ECO:0000313" key="9">
    <source>
        <dbReference type="Proteomes" id="UP000193411"/>
    </source>
</evidence>
<keyword evidence="2" id="KW-0963">Cytoplasm</keyword>
<dbReference type="PANTHER" id="PTHR47971:SF8">
    <property type="entry name" value="KINESIN-LIKE PROTEIN"/>
    <property type="match status" value="1"/>
</dbReference>
<evidence type="ECO:0000259" key="7">
    <source>
        <dbReference type="Pfam" id="PF00225"/>
    </source>
</evidence>
<accession>A0A1Y2HWQ2</accession>
<reference evidence="8 9" key="1">
    <citation type="submission" date="2016-07" db="EMBL/GenBank/DDBJ databases">
        <title>Pervasive Adenine N6-methylation of Active Genes in Fungi.</title>
        <authorList>
            <consortium name="DOE Joint Genome Institute"/>
            <person name="Mondo S.J."/>
            <person name="Dannebaum R.O."/>
            <person name="Kuo R.C."/>
            <person name="Labutti K."/>
            <person name="Haridas S."/>
            <person name="Kuo A."/>
            <person name="Salamov A."/>
            <person name="Ahrendt S.R."/>
            <person name="Lipzen A."/>
            <person name="Sullivan W."/>
            <person name="Andreopoulos W.B."/>
            <person name="Clum A."/>
            <person name="Lindquist E."/>
            <person name="Daum C."/>
            <person name="Ramamoorthy G.K."/>
            <person name="Gryganskyi A."/>
            <person name="Culley D."/>
            <person name="Magnuson J.K."/>
            <person name="James T.Y."/>
            <person name="O'Malley M.A."/>
            <person name="Stajich J.E."/>
            <person name="Spatafora J.W."/>
            <person name="Visel A."/>
            <person name="Grigoriev I.V."/>
        </authorList>
    </citation>
    <scope>NUCLEOTIDE SEQUENCE [LARGE SCALE GENOMIC DNA]</scope>
    <source>
        <strain evidence="8 9">PL171</strain>
    </source>
</reference>
<dbReference type="GO" id="GO:0005874">
    <property type="term" value="C:microtubule"/>
    <property type="evidence" value="ECO:0007669"/>
    <property type="project" value="UniProtKB-KW"/>
</dbReference>
<keyword evidence="4" id="KW-0505">Motor protein</keyword>
<feature type="compositionally biased region" description="Low complexity" evidence="6">
    <location>
        <begin position="1"/>
        <end position="14"/>
    </location>
</feature>
<dbReference type="InterPro" id="IPR001752">
    <property type="entry name" value="Kinesin_motor_dom"/>
</dbReference>
<dbReference type="GO" id="GO:0003777">
    <property type="term" value="F:microtubule motor activity"/>
    <property type="evidence" value="ECO:0007669"/>
    <property type="project" value="InterPro"/>
</dbReference>
<dbReference type="PANTHER" id="PTHR47971">
    <property type="entry name" value="KINESIN-RELATED PROTEIN 6"/>
    <property type="match status" value="1"/>
</dbReference>
<evidence type="ECO:0000313" key="8">
    <source>
        <dbReference type="EMBL" id="ORZ39028.1"/>
    </source>
</evidence>
<dbReference type="GO" id="GO:0007019">
    <property type="term" value="P:microtubule depolymerization"/>
    <property type="evidence" value="ECO:0007669"/>
    <property type="project" value="TreeGrafter"/>
</dbReference>